<dbReference type="Pfam" id="PF06792">
    <property type="entry name" value="UPF0261"/>
    <property type="match status" value="1"/>
</dbReference>
<dbReference type="EMBL" id="BSNS01000002">
    <property type="protein sequence ID" value="GLQ53142.1"/>
    <property type="molecule type" value="Genomic_DNA"/>
</dbReference>
<dbReference type="InterPro" id="IPR051353">
    <property type="entry name" value="Tobamovirus_resist_UPF0261"/>
</dbReference>
<dbReference type="PANTHER" id="PTHR31862">
    <property type="entry name" value="UPF0261 DOMAIN PROTEIN (AFU_ORTHOLOGUE AFUA_1G10120)"/>
    <property type="match status" value="1"/>
</dbReference>
<dbReference type="RefSeq" id="WP_284338594.1">
    <property type="nucleotide sequence ID" value="NZ_BSNS01000002.1"/>
</dbReference>
<gene>
    <name evidence="3" type="ORF">GCM10010862_04000</name>
</gene>
<dbReference type="NCBIfam" id="NF002674">
    <property type="entry name" value="PRK02399.1-2"/>
    <property type="match status" value="1"/>
</dbReference>
<evidence type="ECO:0000259" key="1">
    <source>
        <dbReference type="Pfam" id="PF06792"/>
    </source>
</evidence>
<name>A0ABQ5VZJ8_9HYPH</name>
<proteinExistence type="predicted"/>
<dbReference type="InterPro" id="IPR044122">
    <property type="entry name" value="UPF0261_N"/>
</dbReference>
<evidence type="ECO:0000259" key="2">
    <source>
        <dbReference type="Pfam" id="PF23189"/>
    </source>
</evidence>
<organism evidence="3 4">
    <name type="scientific">Devosia nitrariae</name>
    <dbReference type="NCBI Taxonomy" id="2071872"/>
    <lineage>
        <taxon>Bacteria</taxon>
        <taxon>Pseudomonadati</taxon>
        <taxon>Pseudomonadota</taxon>
        <taxon>Alphaproteobacteria</taxon>
        <taxon>Hyphomicrobiales</taxon>
        <taxon>Devosiaceae</taxon>
        <taxon>Devosia</taxon>
    </lineage>
</organism>
<evidence type="ECO:0000313" key="4">
    <source>
        <dbReference type="Proteomes" id="UP001156691"/>
    </source>
</evidence>
<reference evidence="4" key="1">
    <citation type="journal article" date="2019" name="Int. J. Syst. Evol. Microbiol.">
        <title>The Global Catalogue of Microorganisms (GCM) 10K type strain sequencing project: providing services to taxonomists for standard genome sequencing and annotation.</title>
        <authorList>
            <consortium name="The Broad Institute Genomics Platform"/>
            <consortium name="The Broad Institute Genome Sequencing Center for Infectious Disease"/>
            <person name="Wu L."/>
            <person name="Ma J."/>
        </authorList>
    </citation>
    <scope>NUCLEOTIDE SEQUENCE [LARGE SCALE GENOMIC DNA]</scope>
    <source>
        <strain evidence="4">NBRC 112416</strain>
    </source>
</reference>
<feature type="domain" description="UPF0261" evidence="1">
    <location>
        <begin position="4"/>
        <end position="177"/>
    </location>
</feature>
<dbReference type="PIRSF" id="PIRSF033271">
    <property type="entry name" value="UCP033271"/>
    <property type="match status" value="1"/>
</dbReference>
<sequence length="413" mass="42014">MAGVVLVGTLDTKGAEYEVMRDHLRALGHQVTVVDAGVLGAPGFVPDISRAEVAAAAGADIDALLAARDRGVALTRLSEGARVLLSDLHAQGRLHGVAAMGGSGGSALAATAMRGLPVGVPKLIVSTVASGDTRAYVGTTDITMMHSVVDVAGLNRISRRVIGNAAGAIAGMATAYQQAAGPTAGDRPLVGATMFGVTTPGAMAAKARLEEQGYEVIIFHAVGTGGQALEALVAGGYLAGVLDLTTTELADALVGGIFPAHDGRLTMAGKHGVPQVVSLGALDMVNFGPRASVPARFEGRLLYEHNANITLMRTTPEECAVLGRQIGERLAAADAPTRLFIPKAGISAIAVVGGVFHDPDADAALLNGIQEGAGGQVEITELDLDINDSAFAQAMADALVAMMRRPSARGVQK</sequence>
<dbReference type="CDD" id="cd15488">
    <property type="entry name" value="Tm-1-like"/>
    <property type="match status" value="1"/>
</dbReference>
<dbReference type="Gene3D" id="3.40.50.12020">
    <property type="entry name" value="Uncharacterised protein family UPF0261, NN domain"/>
    <property type="match status" value="1"/>
</dbReference>
<dbReference type="InterPro" id="IPR056778">
    <property type="entry name" value="UPF0261_C"/>
</dbReference>
<comment type="caution">
    <text evidence="3">The sequence shown here is derived from an EMBL/GenBank/DDBJ whole genome shotgun (WGS) entry which is preliminary data.</text>
</comment>
<feature type="domain" description="UPF0261" evidence="2">
    <location>
        <begin position="187"/>
        <end position="403"/>
    </location>
</feature>
<dbReference type="Pfam" id="PF23189">
    <property type="entry name" value="UPF0261_C"/>
    <property type="match status" value="1"/>
</dbReference>
<keyword evidence="4" id="KW-1185">Reference proteome</keyword>
<dbReference type="InterPro" id="IPR008322">
    <property type="entry name" value="UPF0261"/>
</dbReference>
<evidence type="ECO:0000313" key="3">
    <source>
        <dbReference type="EMBL" id="GLQ53142.1"/>
    </source>
</evidence>
<dbReference type="PANTHER" id="PTHR31862:SF1">
    <property type="entry name" value="UPF0261 DOMAIN PROTEIN (AFU_ORTHOLOGUE AFUA_1G10120)"/>
    <property type="match status" value="1"/>
</dbReference>
<protein>
    <submittedName>
        <fullName evidence="3">Uncharacterized protein</fullName>
    </submittedName>
</protein>
<dbReference type="Gene3D" id="3.40.50.12030">
    <property type="entry name" value="Uncharacterised protein family UPF0261, NC domain"/>
    <property type="match status" value="1"/>
</dbReference>
<dbReference type="Proteomes" id="UP001156691">
    <property type="component" value="Unassembled WGS sequence"/>
</dbReference>
<accession>A0ABQ5VZJ8</accession>